<proteinExistence type="predicted"/>
<organism evidence="2">
    <name type="scientific">Culex pipiens</name>
    <name type="common">House mosquito</name>
    <dbReference type="NCBI Taxonomy" id="7175"/>
    <lineage>
        <taxon>Eukaryota</taxon>
        <taxon>Metazoa</taxon>
        <taxon>Ecdysozoa</taxon>
        <taxon>Arthropoda</taxon>
        <taxon>Hexapoda</taxon>
        <taxon>Insecta</taxon>
        <taxon>Pterygota</taxon>
        <taxon>Neoptera</taxon>
        <taxon>Endopterygota</taxon>
        <taxon>Diptera</taxon>
        <taxon>Nematocera</taxon>
        <taxon>Culicoidea</taxon>
        <taxon>Culicidae</taxon>
        <taxon>Culicinae</taxon>
        <taxon>Culicini</taxon>
        <taxon>Culex</taxon>
        <taxon>Culex</taxon>
    </lineage>
</organism>
<dbReference type="EMBL" id="HBUE01344174">
    <property type="protein sequence ID" value="CAG6599815.1"/>
    <property type="molecule type" value="Transcribed_RNA"/>
</dbReference>
<feature type="compositionally biased region" description="Basic and acidic residues" evidence="1">
    <location>
        <begin position="28"/>
        <end position="43"/>
    </location>
</feature>
<dbReference type="EMBL" id="HBUE01344177">
    <property type="protein sequence ID" value="CAG6599819.1"/>
    <property type="molecule type" value="Transcribed_RNA"/>
</dbReference>
<protein>
    <submittedName>
        <fullName evidence="2">(northern house mosquito) hypothetical protein</fullName>
    </submittedName>
</protein>
<evidence type="ECO:0000256" key="1">
    <source>
        <dbReference type="SAM" id="MobiDB-lite"/>
    </source>
</evidence>
<name>A0A8D8I4S1_CULPI</name>
<feature type="compositionally biased region" description="Polar residues" evidence="1">
    <location>
        <begin position="44"/>
        <end position="57"/>
    </location>
</feature>
<evidence type="ECO:0000313" key="2">
    <source>
        <dbReference type="EMBL" id="CAG6547610.1"/>
    </source>
</evidence>
<dbReference type="EMBL" id="HBUE01237246">
    <property type="protein sequence ID" value="CAG6547614.1"/>
    <property type="molecule type" value="Transcribed_RNA"/>
</dbReference>
<accession>A0A8D8I4S1</accession>
<dbReference type="EMBL" id="HBUE01237242">
    <property type="protein sequence ID" value="CAG6547610.1"/>
    <property type="molecule type" value="Transcribed_RNA"/>
</dbReference>
<feature type="region of interest" description="Disordered" evidence="1">
    <location>
        <begin position="18"/>
        <end position="60"/>
    </location>
</feature>
<dbReference type="AlphaFoldDB" id="A0A8D8I4S1"/>
<reference evidence="2" key="1">
    <citation type="submission" date="2021-05" db="EMBL/GenBank/DDBJ databases">
        <authorList>
            <person name="Alioto T."/>
            <person name="Alioto T."/>
            <person name="Gomez Garrido J."/>
        </authorList>
    </citation>
    <scope>NUCLEOTIDE SEQUENCE</scope>
</reference>
<sequence length="166" mass="19549">MELNLRRWFQQSISKFRPRSSPSMIFPPERRTRQSRTTREKGHSQATYPQKSSSIRSDSIAYNAPRPTQTRVGYHCTLRKFIWDGKNRSLAQFVERSYLGKLCSSNTLMSTYARSSVKFAKRRFRNTAEKRSICVQGKLSHNNNACGTSMQIKYVRNIFRFNCWYI</sequence>